<dbReference type="FunFam" id="3.40.640.10:FF:000030">
    <property type="entry name" value="Low-specificity L-threonine aldolase"/>
    <property type="match status" value="1"/>
</dbReference>
<evidence type="ECO:0000256" key="4">
    <source>
        <dbReference type="ARBA" id="ARBA00023239"/>
    </source>
</evidence>
<dbReference type="AlphaFoldDB" id="H5SBN3"/>
<keyword evidence="3" id="KW-0663">Pyridoxal phosphate</keyword>
<sequence>MRHYPVDLRSDTVTKPTEAMRRAMATAEVGDDVFGEDPTTNRLQERVAELLGKDAALFVPSGTMGNQLALAVQATAGDEVIVDRESHILHYETGAPSLIARVQLRSAPLQEQPARACQVLTDLVRPEAYYYPRTRGVCIENTHNRSSGAIMPLETIQQIGRWCAERGLFLHCDGARLWNASVATGIPPAVYAAPCTTVMVCLSKGLGAPVGSMIAGPEDLIAEARRWRKMLGGGMRQSGVLAAAGLYALDQHLERLAEDHRRAKEFAQSIVEEFELMLDPPPTNIVLFRSRRGVDAEHLLEQLASSGVLVSPGPPGWLRAVFHLDISDDDLAAAIAMLHRIHRDLCGKHSLAMNT</sequence>
<dbReference type="GO" id="GO:0006567">
    <property type="term" value="P:L-threonine catabolic process"/>
    <property type="evidence" value="ECO:0007669"/>
    <property type="project" value="TreeGrafter"/>
</dbReference>
<dbReference type="GO" id="GO:0008732">
    <property type="term" value="F:L-allo-threonine aldolase activity"/>
    <property type="evidence" value="ECO:0007669"/>
    <property type="project" value="TreeGrafter"/>
</dbReference>
<dbReference type="GO" id="GO:0005829">
    <property type="term" value="C:cytosol"/>
    <property type="evidence" value="ECO:0007669"/>
    <property type="project" value="TreeGrafter"/>
</dbReference>
<dbReference type="EMBL" id="AP011661">
    <property type="protein sequence ID" value="BAL53569.1"/>
    <property type="molecule type" value="Genomic_DNA"/>
</dbReference>
<gene>
    <name evidence="7" type="ORF">HGMM_F07E12C16</name>
</gene>
<evidence type="ECO:0000259" key="6">
    <source>
        <dbReference type="Pfam" id="PF01212"/>
    </source>
</evidence>
<dbReference type="InterPro" id="IPR001597">
    <property type="entry name" value="ArAA_b-elim_lyase/Thr_aldolase"/>
</dbReference>
<comment type="cofactor">
    <cofactor evidence="1">
        <name>pyridoxal 5'-phosphate</name>
        <dbReference type="ChEBI" id="CHEBI:597326"/>
    </cofactor>
</comment>
<dbReference type="PIRSF" id="PIRSF017617">
    <property type="entry name" value="Thr_aldolase"/>
    <property type="match status" value="1"/>
</dbReference>
<name>H5SBN3_9BACT</name>
<dbReference type="InterPro" id="IPR015422">
    <property type="entry name" value="PyrdxlP-dep_Trfase_small"/>
</dbReference>
<accession>H5SBN3</accession>
<feature type="domain" description="Aromatic amino acid beta-eliminating lyase/threonine aldolase" evidence="6">
    <location>
        <begin position="7"/>
        <end position="286"/>
    </location>
</feature>
<dbReference type="NCBIfam" id="NF041359">
    <property type="entry name" value="GntG_guanitoxin"/>
    <property type="match status" value="1"/>
</dbReference>
<dbReference type="InterPro" id="IPR023603">
    <property type="entry name" value="Low_specificity_L-TA-like"/>
</dbReference>
<dbReference type="InterPro" id="IPR015421">
    <property type="entry name" value="PyrdxlP-dep_Trfase_major"/>
</dbReference>
<evidence type="ECO:0000256" key="2">
    <source>
        <dbReference type="ARBA" id="ARBA00006966"/>
    </source>
</evidence>
<protein>
    <submittedName>
        <fullName evidence="7">Threonine aldolase</fullName>
    </submittedName>
</protein>
<dbReference type="PANTHER" id="PTHR48097:SF9">
    <property type="entry name" value="L-THREONINE ALDOLASE"/>
    <property type="match status" value="1"/>
</dbReference>
<evidence type="ECO:0000256" key="1">
    <source>
        <dbReference type="ARBA" id="ARBA00001933"/>
    </source>
</evidence>
<dbReference type="PANTHER" id="PTHR48097">
    <property type="entry name" value="L-THREONINE ALDOLASE-RELATED"/>
    <property type="match status" value="1"/>
</dbReference>
<evidence type="ECO:0000313" key="7">
    <source>
        <dbReference type="EMBL" id="BAL53569.1"/>
    </source>
</evidence>
<dbReference type="InterPro" id="IPR015424">
    <property type="entry name" value="PyrdxlP-dep_Trfase"/>
</dbReference>
<evidence type="ECO:0000256" key="5">
    <source>
        <dbReference type="PIRSR" id="PIRSR017617-1"/>
    </source>
</evidence>
<reference evidence="7" key="2">
    <citation type="journal article" date="2012" name="PLoS ONE">
        <title>A Deeply Branching Thermophilic Bacterium with an Ancient Acetyl-CoA Pathway Dominates a Subsurface Ecosystem.</title>
        <authorList>
            <person name="Takami H."/>
            <person name="Noguchi H."/>
            <person name="Takaki Y."/>
            <person name="Uchiyama I."/>
            <person name="Toyoda A."/>
            <person name="Nishi S."/>
            <person name="Chee G.-J."/>
            <person name="Arai W."/>
            <person name="Nunoura T."/>
            <person name="Itoh T."/>
            <person name="Hattori M."/>
            <person name="Takai K."/>
        </authorList>
    </citation>
    <scope>NUCLEOTIDE SEQUENCE</scope>
</reference>
<dbReference type="Gene3D" id="3.40.640.10">
    <property type="entry name" value="Type I PLP-dependent aspartate aminotransferase-like (Major domain)"/>
    <property type="match status" value="1"/>
</dbReference>
<dbReference type="Pfam" id="PF01212">
    <property type="entry name" value="Beta_elim_lyase"/>
    <property type="match status" value="1"/>
</dbReference>
<reference evidence="7" key="1">
    <citation type="journal article" date="2005" name="Environ. Microbiol.">
        <title>Genetic and functional properties of uncultivated thermophilic crenarchaeotes from a subsurface gold mine as revealed by analysis of genome fragments.</title>
        <authorList>
            <person name="Nunoura T."/>
            <person name="Hirayama H."/>
            <person name="Takami H."/>
            <person name="Oida H."/>
            <person name="Nishi S."/>
            <person name="Shimamura S."/>
            <person name="Suzuki Y."/>
            <person name="Inagaki F."/>
            <person name="Takai K."/>
            <person name="Nealson K.H."/>
            <person name="Horikoshi K."/>
        </authorList>
    </citation>
    <scope>NUCLEOTIDE SEQUENCE</scope>
</reference>
<proteinExistence type="inferred from homology"/>
<dbReference type="GO" id="GO:0006545">
    <property type="term" value="P:glycine biosynthetic process"/>
    <property type="evidence" value="ECO:0007669"/>
    <property type="project" value="TreeGrafter"/>
</dbReference>
<dbReference type="SUPFAM" id="SSF53383">
    <property type="entry name" value="PLP-dependent transferases"/>
    <property type="match status" value="1"/>
</dbReference>
<keyword evidence="4" id="KW-0456">Lyase</keyword>
<comment type="similarity">
    <text evidence="2">Belongs to the threonine aldolase family.</text>
</comment>
<organism evidence="7">
    <name type="scientific">uncultured Bacteroidota bacterium</name>
    <dbReference type="NCBI Taxonomy" id="152509"/>
    <lineage>
        <taxon>Bacteria</taxon>
        <taxon>Pseudomonadati</taxon>
        <taxon>Bacteroidota</taxon>
        <taxon>environmental samples</taxon>
    </lineage>
</organism>
<feature type="modified residue" description="N6-(pyridoxal phosphate)lysine" evidence="5">
    <location>
        <position position="204"/>
    </location>
</feature>
<dbReference type="Gene3D" id="3.90.1150.10">
    <property type="entry name" value="Aspartate Aminotransferase, domain 1"/>
    <property type="match status" value="1"/>
</dbReference>
<evidence type="ECO:0000256" key="3">
    <source>
        <dbReference type="ARBA" id="ARBA00022898"/>
    </source>
</evidence>